<organism evidence="12 13">
    <name type="scientific">Lasiosphaeria hispida</name>
    <dbReference type="NCBI Taxonomy" id="260671"/>
    <lineage>
        <taxon>Eukaryota</taxon>
        <taxon>Fungi</taxon>
        <taxon>Dikarya</taxon>
        <taxon>Ascomycota</taxon>
        <taxon>Pezizomycotina</taxon>
        <taxon>Sordariomycetes</taxon>
        <taxon>Sordariomycetidae</taxon>
        <taxon>Sordariales</taxon>
        <taxon>Lasiosphaeriaceae</taxon>
        <taxon>Lasiosphaeria</taxon>
    </lineage>
</organism>
<feature type="compositionally biased region" description="Basic and acidic residues" evidence="10">
    <location>
        <begin position="398"/>
        <end position="409"/>
    </location>
</feature>
<evidence type="ECO:0000256" key="4">
    <source>
        <dbReference type="ARBA" id="ARBA00013948"/>
    </source>
</evidence>
<evidence type="ECO:0000256" key="1">
    <source>
        <dbReference type="ARBA" id="ARBA00003747"/>
    </source>
</evidence>
<reference evidence="12" key="1">
    <citation type="journal article" date="2023" name="Mol. Phylogenet. Evol.">
        <title>Genome-scale phylogeny and comparative genomics of the fungal order Sordariales.</title>
        <authorList>
            <person name="Hensen N."/>
            <person name="Bonometti L."/>
            <person name="Westerberg I."/>
            <person name="Brannstrom I.O."/>
            <person name="Guillou S."/>
            <person name="Cros-Aarteil S."/>
            <person name="Calhoun S."/>
            <person name="Haridas S."/>
            <person name="Kuo A."/>
            <person name="Mondo S."/>
            <person name="Pangilinan J."/>
            <person name="Riley R."/>
            <person name="LaButti K."/>
            <person name="Andreopoulos B."/>
            <person name="Lipzen A."/>
            <person name="Chen C."/>
            <person name="Yan M."/>
            <person name="Daum C."/>
            <person name="Ng V."/>
            <person name="Clum A."/>
            <person name="Steindorff A."/>
            <person name="Ohm R.A."/>
            <person name="Martin F."/>
            <person name="Silar P."/>
            <person name="Natvig D.O."/>
            <person name="Lalanne C."/>
            <person name="Gautier V."/>
            <person name="Ament-Velasquez S.L."/>
            <person name="Kruys A."/>
            <person name="Hutchinson M.I."/>
            <person name="Powell A.J."/>
            <person name="Barry K."/>
            <person name="Miller A.N."/>
            <person name="Grigoriev I.V."/>
            <person name="Debuchy R."/>
            <person name="Gladieux P."/>
            <person name="Hiltunen Thoren M."/>
            <person name="Johannesson H."/>
        </authorList>
    </citation>
    <scope>NUCLEOTIDE SEQUENCE</scope>
    <source>
        <strain evidence="12">CBS 955.72</strain>
    </source>
</reference>
<dbReference type="SUPFAM" id="SSF56112">
    <property type="entry name" value="Protein kinase-like (PK-like)"/>
    <property type="match status" value="1"/>
</dbReference>
<comment type="catalytic activity">
    <reaction evidence="8">
        <text>L-threonyl-[protein] + ATP = O-phospho-L-threonyl-[protein] + ADP + H(+)</text>
        <dbReference type="Rhea" id="RHEA:46608"/>
        <dbReference type="Rhea" id="RHEA-COMP:11060"/>
        <dbReference type="Rhea" id="RHEA-COMP:11605"/>
        <dbReference type="ChEBI" id="CHEBI:15378"/>
        <dbReference type="ChEBI" id="CHEBI:30013"/>
        <dbReference type="ChEBI" id="CHEBI:30616"/>
        <dbReference type="ChEBI" id="CHEBI:61977"/>
        <dbReference type="ChEBI" id="CHEBI:456216"/>
        <dbReference type="EC" id="2.7.11.1"/>
    </reaction>
</comment>
<dbReference type="InterPro" id="IPR000719">
    <property type="entry name" value="Prot_kinase_dom"/>
</dbReference>
<dbReference type="Pfam" id="PF00069">
    <property type="entry name" value="Pkinase"/>
    <property type="match status" value="1"/>
</dbReference>
<dbReference type="InterPro" id="IPR008266">
    <property type="entry name" value="Tyr_kinase_AS"/>
</dbReference>
<evidence type="ECO:0000256" key="9">
    <source>
        <dbReference type="ARBA" id="ARBA00048679"/>
    </source>
</evidence>
<sequence>MHPPGDPWTPLAPVYSALAAIIDEGLAPDVTAVVMTADGSILSTSTDELKDATPGTHYAALNDYQLPSRIEMISRDELIEFARLGPFVDVVAPVSSRSERLVFKHYEDADAIPRMWHEVQIPGRLLGHPNIVPIRHLVVHEKVGDGRSGAVVGFTLPFISGGTLAAARTSRTFKLKWAKQLFQTIDDINLKYGIVHGDLRLRNLMVDPATDNLMLIDFGMAAKRGEYPYRKNTTYMPPIASDDLGRDLPDLNLSDLFFTQPGTEAPPKAHDATKGPWTTHPDARLDHPAEDYRAALVDWLRRRDADARDDVSLAPASAPLDFPDHMPLPAADTVPMPDYLDPLMVDLGLPPALQNVAVSGYKFFRRNAVRDGRAVVEWARPTHVALDRSRTLLATGKYADEGEGRNEGKGKKKNKVKKKKQHRVAKAGRTVRRALPT</sequence>
<evidence type="ECO:0000256" key="6">
    <source>
        <dbReference type="ARBA" id="ARBA00030980"/>
    </source>
</evidence>
<evidence type="ECO:0000256" key="8">
    <source>
        <dbReference type="ARBA" id="ARBA00047899"/>
    </source>
</evidence>
<feature type="compositionally biased region" description="Basic residues" evidence="10">
    <location>
        <begin position="410"/>
        <end position="437"/>
    </location>
</feature>
<dbReference type="Gene3D" id="1.10.510.10">
    <property type="entry name" value="Transferase(Phosphotransferase) domain 1"/>
    <property type="match status" value="1"/>
</dbReference>
<dbReference type="SMART" id="SM00220">
    <property type="entry name" value="S_TKc"/>
    <property type="match status" value="1"/>
</dbReference>
<dbReference type="EMBL" id="JAUIQD010000007">
    <property type="protein sequence ID" value="KAK3343626.1"/>
    <property type="molecule type" value="Genomic_DNA"/>
</dbReference>
<accession>A0AAJ0H893</accession>
<dbReference type="InterPro" id="IPR011009">
    <property type="entry name" value="Kinase-like_dom_sf"/>
</dbReference>
<feature type="domain" description="Protein kinase" evidence="11">
    <location>
        <begin position="76"/>
        <end position="328"/>
    </location>
</feature>
<dbReference type="PROSITE" id="PS50011">
    <property type="entry name" value="PROTEIN_KINASE_DOM"/>
    <property type="match status" value="1"/>
</dbReference>
<evidence type="ECO:0000256" key="2">
    <source>
        <dbReference type="ARBA" id="ARBA00011534"/>
    </source>
</evidence>
<evidence type="ECO:0000256" key="5">
    <source>
        <dbReference type="ARBA" id="ARBA00019973"/>
    </source>
</evidence>
<dbReference type="PROSITE" id="PS00109">
    <property type="entry name" value="PROTEIN_KINASE_TYR"/>
    <property type="match status" value="1"/>
</dbReference>
<comment type="catalytic activity">
    <reaction evidence="9">
        <text>L-seryl-[protein] + ATP = O-phospho-L-seryl-[protein] + ADP + H(+)</text>
        <dbReference type="Rhea" id="RHEA:17989"/>
        <dbReference type="Rhea" id="RHEA-COMP:9863"/>
        <dbReference type="Rhea" id="RHEA-COMP:11604"/>
        <dbReference type="ChEBI" id="CHEBI:15378"/>
        <dbReference type="ChEBI" id="CHEBI:29999"/>
        <dbReference type="ChEBI" id="CHEBI:30616"/>
        <dbReference type="ChEBI" id="CHEBI:83421"/>
        <dbReference type="ChEBI" id="CHEBI:456216"/>
        <dbReference type="EC" id="2.7.11.1"/>
    </reaction>
</comment>
<dbReference type="EC" id="2.7.11.1" evidence="3"/>
<evidence type="ECO:0000313" key="13">
    <source>
        <dbReference type="Proteomes" id="UP001275084"/>
    </source>
</evidence>
<evidence type="ECO:0000256" key="7">
    <source>
        <dbReference type="ARBA" id="ARBA00033194"/>
    </source>
</evidence>
<keyword evidence="13" id="KW-1185">Reference proteome</keyword>
<comment type="caution">
    <text evidence="12">The sequence shown here is derived from an EMBL/GenBank/DDBJ whole genome shotgun (WGS) entry which is preliminary data.</text>
</comment>
<protein>
    <recommendedName>
        <fullName evidence="5">EKC/KEOPS complex subunit BUD32</fullName>
        <ecNumber evidence="3">2.7.11.1</ecNumber>
    </recommendedName>
    <alternativeName>
        <fullName evidence="6 7">Atypical Serine/threonine protein kinase BUD32</fullName>
    </alternativeName>
    <alternativeName>
        <fullName evidence="4">EKC/KEOPS complex subunit bud32</fullName>
    </alternativeName>
</protein>
<gene>
    <name evidence="12" type="ORF">B0T25DRAFT_462973</name>
</gene>
<evidence type="ECO:0000256" key="3">
    <source>
        <dbReference type="ARBA" id="ARBA00012513"/>
    </source>
</evidence>
<comment type="subunit">
    <text evidence="2">Component of the EKC/KEOPS complex composed of at least BUD32, CGI121, GON7, KAE1 and PCC1; the whole complex dimerizes.</text>
</comment>
<dbReference type="AlphaFoldDB" id="A0AAJ0H893"/>
<dbReference type="GO" id="GO:0004674">
    <property type="term" value="F:protein serine/threonine kinase activity"/>
    <property type="evidence" value="ECO:0007669"/>
    <property type="project" value="UniProtKB-EC"/>
</dbReference>
<name>A0AAJ0H893_9PEZI</name>
<comment type="function">
    <text evidence="1">Component of the EKC/KEOPS complex that is required for the formation of a threonylcarbamoyl group on adenosine at position 37 (t(6)A37) in tRNAs that read codons beginning with adenine. The complex is probably involved in the transfer of the threonylcarbamoyl moiety of threonylcarbamoyl-AMP (TC-AMP) to the N6 group of A37. BUD32 has ATPase activity in the context of the EKC/KEOPS complex and likely plays a supporting role to the catalytic subunit KAE1. The EKC/KEOPS complex also promotes both telomere uncapping and telomere elongation. The complex is required for efficient recruitment of transcriptional coactivators.</text>
</comment>
<evidence type="ECO:0000259" key="11">
    <source>
        <dbReference type="PROSITE" id="PS50011"/>
    </source>
</evidence>
<feature type="region of interest" description="Disordered" evidence="10">
    <location>
        <begin position="395"/>
        <end position="437"/>
    </location>
</feature>
<dbReference type="Proteomes" id="UP001275084">
    <property type="component" value="Unassembled WGS sequence"/>
</dbReference>
<evidence type="ECO:0000256" key="10">
    <source>
        <dbReference type="SAM" id="MobiDB-lite"/>
    </source>
</evidence>
<evidence type="ECO:0000313" key="12">
    <source>
        <dbReference type="EMBL" id="KAK3343626.1"/>
    </source>
</evidence>
<dbReference type="GO" id="GO:0005524">
    <property type="term" value="F:ATP binding"/>
    <property type="evidence" value="ECO:0007669"/>
    <property type="project" value="InterPro"/>
</dbReference>
<proteinExistence type="predicted"/>
<reference evidence="12" key="2">
    <citation type="submission" date="2023-06" db="EMBL/GenBank/DDBJ databases">
        <authorList>
            <consortium name="Lawrence Berkeley National Laboratory"/>
            <person name="Haridas S."/>
            <person name="Hensen N."/>
            <person name="Bonometti L."/>
            <person name="Westerberg I."/>
            <person name="Brannstrom I.O."/>
            <person name="Guillou S."/>
            <person name="Cros-Aarteil S."/>
            <person name="Calhoun S."/>
            <person name="Kuo A."/>
            <person name="Mondo S."/>
            <person name="Pangilinan J."/>
            <person name="Riley R."/>
            <person name="Labutti K."/>
            <person name="Andreopoulos B."/>
            <person name="Lipzen A."/>
            <person name="Chen C."/>
            <person name="Yanf M."/>
            <person name="Daum C."/>
            <person name="Ng V."/>
            <person name="Clum A."/>
            <person name="Steindorff A."/>
            <person name="Ohm R."/>
            <person name="Martin F."/>
            <person name="Silar P."/>
            <person name="Natvig D."/>
            <person name="Lalanne C."/>
            <person name="Gautier V."/>
            <person name="Ament-Velasquez S.L."/>
            <person name="Kruys A."/>
            <person name="Hutchinson M.I."/>
            <person name="Powell A.J."/>
            <person name="Barry K."/>
            <person name="Miller A.N."/>
            <person name="Grigoriev I.V."/>
            <person name="Debuchy R."/>
            <person name="Gladieux P."/>
            <person name="Thoren M.H."/>
            <person name="Johannesson H."/>
        </authorList>
    </citation>
    <scope>NUCLEOTIDE SEQUENCE</scope>
    <source>
        <strain evidence="12">CBS 955.72</strain>
    </source>
</reference>